<accession>A0A2G5CHT2</accession>
<keyword evidence="5" id="KW-0539">Nucleus</keyword>
<dbReference type="AlphaFoldDB" id="A0A2G5CHT2"/>
<dbReference type="PANTHER" id="PTHR11945">
    <property type="entry name" value="MADS BOX PROTEIN"/>
    <property type="match status" value="1"/>
</dbReference>
<dbReference type="PRINTS" id="PR00404">
    <property type="entry name" value="MADSDOMAIN"/>
</dbReference>
<keyword evidence="4" id="KW-0804">Transcription</keyword>
<dbReference type="InterPro" id="IPR036879">
    <property type="entry name" value="TF_MADSbox_sf"/>
</dbReference>
<keyword evidence="3" id="KW-0238">DNA-binding</keyword>
<dbReference type="PROSITE" id="PS50066">
    <property type="entry name" value="MADS_BOX_2"/>
    <property type="match status" value="1"/>
</dbReference>
<keyword evidence="2" id="KW-0805">Transcription regulation</keyword>
<proteinExistence type="predicted"/>
<dbReference type="SUPFAM" id="SSF55455">
    <property type="entry name" value="SRF-like"/>
    <property type="match status" value="1"/>
</dbReference>
<dbReference type="SMART" id="SM00432">
    <property type="entry name" value="MADS"/>
    <property type="match status" value="1"/>
</dbReference>
<dbReference type="GO" id="GO:0046983">
    <property type="term" value="F:protein dimerization activity"/>
    <property type="evidence" value="ECO:0007669"/>
    <property type="project" value="InterPro"/>
</dbReference>
<dbReference type="GO" id="GO:0045944">
    <property type="term" value="P:positive regulation of transcription by RNA polymerase II"/>
    <property type="evidence" value="ECO:0007669"/>
    <property type="project" value="InterPro"/>
</dbReference>
<dbReference type="Pfam" id="PF00319">
    <property type="entry name" value="SRF-TF"/>
    <property type="match status" value="1"/>
</dbReference>
<evidence type="ECO:0000256" key="5">
    <source>
        <dbReference type="ARBA" id="ARBA00023242"/>
    </source>
</evidence>
<dbReference type="FunCoup" id="A0A2G5CHT2">
    <property type="interactions" value="52"/>
</dbReference>
<dbReference type="InParanoid" id="A0A2G5CHT2"/>
<evidence type="ECO:0000256" key="2">
    <source>
        <dbReference type="ARBA" id="ARBA00023015"/>
    </source>
</evidence>
<feature type="domain" description="MADS-box" evidence="6">
    <location>
        <begin position="1"/>
        <end position="61"/>
    </location>
</feature>
<evidence type="ECO:0000313" key="8">
    <source>
        <dbReference type="Proteomes" id="UP000230069"/>
    </source>
</evidence>
<gene>
    <name evidence="7" type="ORF">AQUCO_05400126v1</name>
</gene>
<dbReference type="InterPro" id="IPR002100">
    <property type="entry name" value="TF_MADSbox"/>
</dbReference>
<evidence type="ECO:0000313" key="7">
    <source>
        <dbReference type="EMBL" id="PIA30809.1"/>
    </source>
</evidence>
<evidence type="ECO:0000256" key="1">
    <source>
        <dbReference type="ARBA" id="ARBA00004123"/>
    </source>
</evidence>
<dbReference type="CDD" id="cd00265">
    <property type="entry name" value="MADS_MEF2_like"/>
    <property type="match status" value="1"/>
</dbReference>
<dbReference type="GO" id="GO:0005634">
    <property type="term" value="C:nucleus"/>
    <property type="evidence" value="ECO:0007669"/>
    <property type="project" value="UniProtKB-SubCell"/>
</dbReference>
<dbReference type="InterPro" id="IPR033896">
    <property type="entry name" value="MEF2-like_N"/>
</dbReference>
<dbReference type="GO" id="GO:0000978">
    <property type="term" value="F:RNA polymerase II cis-regulatory region sequence-specific DNA binding"/>
    <property type="evidence" value="ECO:0007669"/>
    <property type="project" value="TreeGrafter"/>
</dbReference>
<dbReference type="Proteomes" id="UP000230069">
    <property type="component" value="Unassembled WGS sequence"/>
</dbReference>
<sequence length="193" mass="22382">MGRKKIPIEKIQRSAHRQVTFSKRRTGLFKKASELCILCGAEVAIVVFSPAGKVFSFGHPSVESVVDRFLNQHDHMNHNVGLINARIREQQQEEYTEVLNQLQAEKKRGETYEQYKKTEGDNHQYCLDAPMDDLGLHELEEMKRTLEELRSKLHDEMRKSNPFLAYNHLNNQGFGMVAPFVGQSAMFWWNSNM</sequence>
<comment type="subcellular location">
    <subcellularLocation>
        <location evidence="1">Nucleus</location>
    </subcellularLocation>
</comment>
<dbReference type="GO" id="GO:0000981">
    <property type="term" value="F:DNA-binding transcription factor activity, RNA polymerase II-specific"/>
    <property type="evidence" value="ECO:0007669"/>
    <property type="project" value="TreeGrafter"/>
</dbReference>
<keyword evidence="8" id="KW-1185">Reference proteome</keyword>
<name>A0A2G5CHT2_AQUCA</name>
<evidence type="ECO:0000259" key="6">
    <source>
        <dbReference type="PROSITE" id="PS50066"/>
    </source>
</evidence>
<evidence type="ECO:0000256" key="4">
    <source>
        <dbReference type="ARBA" id="ARBA00023163"/>
    </source>
</evidence>
<dbReference type="FunFam" id="3.40.1810.10:FF:000006">
    <property type="entry name" value="Agamous-like MADS-box protein AGL62"/>
    <property type="match status" value="1"/>
</dbReference>
<dbReference type="EMBL" id="KZ305071">
    <property type="protein sequence ID" value="PIA30809.1"/>
    <property type="molecule type" value="Genomic_DNA"/>
</dbReference>
<reference evidence="7 8" key="1">
    <citation type="submission" date="2017-09" db="EMBL/GenBank/DDBJ databases">
        <title>WGS assembly of Aquilegia coerulea Goldsmith.</title>
        <authorList>
            <person name="Hodges S."/>
            <person name="Kramer E."/>
            <person name="Nordborg M."/>
            <person name="Tomkins J."/>
            <person name="Borevitz J."/>
            <person name="Derieg N."/>
            <person name="Yan J."/>
            <person name="Mihaltcheva S."/>
            <person name="Hayes R.D."/>
            <person name="Rokhsar D."/>
        </authorList>
    </citation>
    <scope>NUCLEOTIDE SEQUENCE [LARGE SCALE GENOMIC DNA]</scope>
    <source>
        <strain evidence="8">cv. Goldsmith</strain>
    </source>
</reference>
<dbReference type="STRING" id="218851.A0A2G5CHT2"/>
<protein>
    <recommendedName>
        <fullName evidence="6">MADS-box domain-containing protein</fullName>
    </recommendedName>
</protein>
<dbReference type="Gene3D" id="3.40.1810.10">
    <property type="entry name" value="Transcription factor, MADS-box"/>
    <property type="match status" value="1"/>
</dbReference>
<dbReference type="PANTHER" id="PTHR11945:SF229">
    <property type="entry name" value="AGAMOUS-LIKE 55-RELATED"/>
    <property type="match status" value="1"/>
</dbReference>
<organism evidence="7 8">
    <name type="scientific">Aquilegia coerulea</name>
    <name type="common">Rocky mountain columbine</name>
    <dbReference type="NCBI Taxonomy" id="218851"/>
    <lineage>
        <taxon>Eukaryota</taxon>
        <taxon>Viridiplantae</taxon>
        <taxon>Streptophyta</taxon>
        <taxon>Embryophyta</taxon>
        <taxon>Tracheophyta</taxon>
        <taxon>Spermatophyta</taxon>
        <taxon>Magnoliopsida</taxon>
        <taxon>Ranunculales</taxon>
        <taxon>Ranunculaceae</taxon>
        <taxon>Thalictroideae</taxon>
        <taxon>Aquilegia</taxon>
    </lineage>
</organism>
<evidence type="ECO:0000256" key="3">
    <source>
        <dbReference type="ARBA" id="ARBA00023125"/>
    </source>
</evidence>
<dbReference type="OrthoDB" id="1896642at2759"/>